<dbReference type="GO" id="GO:0001405">
    <property type="term" value="C:PAM complex, Tim23 associated import motor"/>
    <property type="evidence" value="ECO:0007669"/>
    <property type="project" value="EnsemblFungi"/>
</dbReference>
<comment type="function">
    <text evidence="7">Essential component of the PAM complex, a complex required for the translocation of transit peptide-containing proteins from the inner membrane into the mitochondrial matrix in an ATP-dependent manner. In the complex, it is required to stimulate activity of mtHSP70 (SSC1).</text>
</comment>
<dbReference type="SMART" id="SM00271">
    <property type="entry name" value="DnaJ"/>
    <property type="match status" value="1"/>
</dbReference>
<dbReference type="InterPro" id="IPR036869">
    <property type="entry name" value="J_dom_sf"/>
</dbReference>
<evidence type="ECO:0000256" key="8">
    <source>
        <dbReference type="ARBA" id="ARBA00062349"/>
    </source>
</evidence>
<comment type="subunit">
    <text evidence="8">Heterodimer with PAM16. Component of the PAM complex, at least composed of mtHsp70, MGE1, TIM44, PAM16, PAM17 and PAM18.</text>
</comment>
<dbReference type="PANTHER" id="PTHR12763">
    <property type="match status" value="1"/>
</dbReference>
<dbReference type="AlphaFoldDB" id="A0A1E4RTB0"/>
<keyword evidence="4" id="KW-0496">Mitochondrion</keyword>
<evidence type="ECO:0000256" key="1">
    <source>
        <dbReference type="ARBA" id="ARBA00004273"/>
    </source>
</evidence>
<evidence type="ECO:0000313" key="10">
    <source>
        <dbReference type="EMBL" id="ODV70517.1"/>
    </source>
</evidence>
<evidence type="ECO:0000256" key="4">
    <source>
        <dbReference type="ARBA" id="ARBA00023128"/>
    </source>
</evidence>
<evidence type="ECO:0000256" key="3">
    <source>
        <dbReference type="ARBA" id="ARBA00023010"/>
    </source>
</evidence>
<evidence type="ECO:0000256" key="6">
    <source>
        <dbReference type="ARBA" id="ARBA00023186"/>
    </source>
</evidence>
<keyword evidence="2" id="KW-0999">Mitochondrion inner membrane</keyword>
<evidence type="ECO:0000259" key="9">
    <source>
        <dbReference type="PROSITE" id="PS50076"/>
    </source>
</evidence>
<dbReference type="PROSITE" id="PS50076">
    <property type="entry name" value="DNAJ_2"/>
    <property type="match status" value="1"/>
</dbReference>
<dbReference type="GO" id="GO:0001671">
    <property type="term" value="F:ATPase activator activity"/>
    <property type="evidence" value="ECO:0007669"/>
    <property type="project" value="EnsemblFungi"/>
</dbReference>
<dbReference type="PANTHER" id="PTHR12763:SF29">
    <property type="entry name" value="MITOCHONDRIAL DNAJ HOMOLOG 2"/>
    <property type="match status" value="1"/>
</dbReference>
<gene>
    <name evidence="10" type="ORF">HYPBUDRAFT_102201</name>
</gene>
<dbReference type="CDD" id="cd06257">
    <property type="entry name" value="DnaJ"/>
    <property type="match status" value="1"/>
</dbReference>
<keyword evidence="3" id="KW-0811">Translocation</keyword>
<dbReference type="InterPro" id="IPR001623">
    <property type="entry name" value="DnaJ_domain"/>
</dbReference>
<keyword evidence="3" id="KW-0813">Transport</keyword>
<organism evidence="10 11">
    <name type="scientific">Hyphopichia burtonii NRRL Y-1933</name>
    <dbReference type="NCBI Taxonomy" id="984485"/>
    <lineage>
        <taxon>Eukaryota</taxon>
        <taxon>Fungi</taxon>
        <taxon>Dikarya</taxon>
        <taxon>Ascomycota</taxon>
        <taxon>Saccharomycotina</taxon>
        <taxon>Pichiomycetes</taxon>
        <taxon>Debaryomycetaceae</taxon>
        <taxon>Hyphopichia</taxon>
    </lineage>
</organism>
<name>A0A1E4RTB0_9ASCO</name>
<evidence type="ECO:0000256" key="2">
    <source>
        <dbReference type="ARBA" id="ARBA00022792"/>
    </source>
</evidence>
<dbReference type="GeneID" id="30992731"/>
<reference evidence="11" key="1">
    <citation type="submission" date="2016-05" db="EMBL/GenBank/DDBJ databases">
        <title>Comparative genomics of biotechnologically important yeasts.</title>
        <authorList>
            <consortium name="DOE Joint Genome Institute"/>
            <person name="Riley R."/>
            <person name="Haridas S."/>
            <person name="Wolfe K.H."/>
            <person name="Lopes M.R."/>
            <person name="Hittinger C.T."/>
            <person name="Goker M."/>
            <person name="Salamov A."/>
            <person name="Wisecaver J."/>
            <person name="Long T.M."/>
            <person name="Aerts A.L."/>
            <person name="Barry K."/>
            <person name="Choi C."/>
            <person name="Clum A."/>
            <person name="Coughlan A.Y."/>
            <person name="Deshpande S."/>
            <person name="Douglass A.P."/>
            <person name="Hanson S.J."/>
            <person name="Klenk H.-P."/>
            <person name="Labutti K."/>
            <person name="Lapidus A."/>
            <person name="Lindquist E."/>
            <person name="Lipzen A."/>
            <person name="Meier-Kolthoff J.P."/>
            <person name="Ohm R.A."/>
            <person name="Otillar R.P."/>
            <person name="Pangilinan J."/>
            <person name="Peng Y."/>
            <person name="Rokas A."/>
            <person name="Rosa C.A."/>
            <person name="Scheuner C."/>
            <person name="Sibirny A.A."/>
            <person name="Slot J.C."/>
            <person name="Stielow J.B."/>
            <person name="Sun H."/>
            <person name="Kurtzman C.P."/>
            <person name="Blackwell M."/>
            <person name="Grigoriev I.V."/>
            <person name="Jeffries T.W."/>
        </authorList>
    </citation>
    <scope>NUCLEOTIDE SEQUENCE [LARGE SCALE GENOMIC DNA]</scope>
    <source>
        <strain evidence="11">NRRL Y-1933</strain>
    </source>
</reference>
<evidence type="ECO:0000313" key="11">
    <source>
        <dbReference type="Proteomes" id="UP000095085"/>
    </source>
</evidence>
<proteinExistence type="predicted"/>
<dbReference type="STRING" id="984485.A0A1E4RTB0"/>
<dbReference type="Proteomes" id="UP000095085">
    <property type="component" value="Unassembled WGS sequence"/>
</dbReference>
<keyword evidence="6" id="KW-0143">Chaperone</keyword>
<dbReference type="Gene3D" id="1.10.287.110">
    <property type="entry name" value="DnaJ domain"/>
    <property type="match status" value="1"/>
</dbReference>
<accession>A0A1E4RTB0</accession>
<keyword evidence="11" id="KW-1185">Reference proteome</keyword>
<dbReference type="OrthoDB" id="240298at2759"/>
<dbReference type="SUPFAM" id="SSF46565">
    <property type="entry name" value="Chaperone J-domain"/>
    <property type="match status" value="1"/>
</dbReference>
<evidence type="ECO:0000256" key="7">
    <source>
        <dbReference type="ARBA" id="ARBA00037395"/>
    </source>
</evidence>
<dbReference type="RefSeq" id="XP_020079584.1">
    <property type="nucleotide sequence ID" value="XM_020218181.1"/>
</dbReference>
<keyword evidence="3" id="KW-0653">Protein transport</keyword>
<keyword evidence="5" id="KW-0472">Membrane</keyword>
<dbReference type="EMBL" id="KV454538">
    <property type="protein sequence ID" value="ODV70517.1"/>
    <property type="molecule type" value="Genomic_DNA"/>
</dbReference>
<dbReference type="GO" id="GO:0030150">
    <property type="term" value="P:protein import into mitochondrial matrix"/>
    <property type="evidence" value="ECO:0007669"/>
    <property type="project" value="EnsemblFungi"/>
</dbReference>
<protein>
    <recommendedName>
        <fullName evidence="9">J domain-containing protein</fullName>
    </recommendedName>
</protein>
<evidence type="ECO:0000256" key="5">
    <source>
        <dbReference type="ARBA" id="ARBA00023136"/>
    </source>
</evidence>
<feature type="domain" description="J" evidence="9">
    <location>
        <begin position="78"/>
        <end position="138"/>
    </location>
</feature>
<dbReference type="FunFam" id="1.10.287.110:FF:000001">
    <property type="entry name" value="Import inner membrane translocase subunit tim14"/>
    <property type="match status" value="1"/>
</dbReference>
<comment type="subcellular location">
    <subcellularLocation>
        <location evidence="1">Mitochondrion inner membrane</location>
    </subcellularLocation>
</comment>
<sequence length="138" mass="15866">MVVPIILGIGVSVAVLTAKSTLAAYRKYIHLTPSMIAYLNNIKIDSPSTSLKSENLHLDYLKRHYRASGFEEKMTEREALLVMGIEGDDINHLNKDILKNRYRKLMVMNHPDRNGSQYLTQKINQAKDILDKSYLFRK</sequence>